<accession>A0A8A4TMR5</accession>
<keyword evidence="1" id="KW-0472">Membrane</keyword>
<feature type="transmembrane region" description="Helical" evidence="1">
    <location>
        <begin position="86"/>
        <end position="106"/>
    </location>
</feature>
<reference evidence="2" key="1">
    <citation type="submission" date="2021-03" db="EMBL/GenBank/DDBJ databases">
        <title>Acanthopleuribacteraceae sp. M133.</title>
        <authorList>
            <person name="Wang G."/>
        </authorList>
    </citation>
    <scope>NUCLEOTIDE SEQUENCE</scope>
    <source>
        <strain evidence="2">M133</strain>
    </source>
</reference>
<evidence type="ECO:0000313" key="3">
    <source>
        <dbReference type="Proteomes" id="UP000663929"/>
    </source>
</evidence>
<dbReference type="Proteomes" id="UP000663929">
    <property type="component" value="Chromosome"/>
</dbReference>
<gene>
    <name evidence="2" type="ORF">J3U87_20055</name>
</gene>
<keyword evidence="1" id="KW-1133">Transmembrane helix</keyword>
<proteinExistence type="predicted"/>
<dbReference type="AlphaFoldDB" id="A0A8A4TMR5"/>
<feature type="transmembrane region" description="Helical" evidence="1">
    <location>
        <begin position="279"/>
        <end position="301"/>
    </location>
</feature>
<dbReference type="EMBL" id="CP071793">
    <property type="protein sequence ID" value="QTD47885.1"/>
    <property type="molecule type" value="Genomic_DNA"/>
</dbReference>
<evidence type="ECO:0000256" key="1">
    <source>
        <dbReference type="SAM" id="Phobius"/>
    </source>
</evidence>
<name>A0A8A4TMR5_SULCO</name>
<dbReference type="KEGG" id="scor:J3U87_20055"/>
<keyword evidence="3" id="KW-1185">Reference proteome</keyword>
<evidence type="ECO:0000313" key="2">
    <source>
        <dbReference type="EMBL" id="QTD47885.1"/>
    </source>
</evidence>
<feature type="transmembrane region" description="Helical" evidence="1">
    <location>
        <begin position="205"/>
        <end position="226"/>
    </location>
</feature>
<organism evidence="2 3">
    <name type="scientific">Sulfidibacter corallicola</name>
    <dbReference type="NCBI Taxonomy" id="2818388"/>
    <lineage>
        <taxon>Bacteria</taxon>
        <taxon>Pseudomonadati</taxon>
        <taxon>Acidobacteriota</taxon>
        <taxon>Holophagae</taxon>
        <taxon>Acanthopleuribacterales</taxon>
        <taxon>Acanthopleuribacteraceae</taxon>
        <taxon>Sulfidibacter</taxon>
    </lineage>
</organism>
<protein>
    <submittedName>
        <fullName evidence="2">DUF2868 domain-containing protein</fullName>
    </submittedName>
</protein>
<keyword evidence="1" id="KW-0812">Transmembrane</keyword>
<dbReference type="RefSeq" id="WP_237377552.1">
    <property type="nucleotide sequence ID" value="NZ_CP071793.1"/>
</dbReference>
<feature type="transmembrane region" description="Helical" evidence="1">
    <location>
        <begin position="118"/>
        <end position="140"/>
    </location>
</feature>
<sequence length="492" mass="56834">MLDEPQTKRLLLLQALWEVDENRVVLQENMVGRLPLEIAEDLEGPVAKDEEPAWLDRIATRLEERLRQRHQLDLSKLATVPLSSRAAFSFGAVFALAMGAATNYLGTEPEINLLLNPFMLLLLWHFGVYLAMVSLGLFGWKRRGTKNPISWLLPQLIKTIPRLTARFSRDDTTLNREQSRVRQTARLRFLELWFHQCGRFAHARVAMLLHLLAIFFALGVVLGLYFRALVQAYSFTWSSTFIRDQETLRQFLSWVFRPVLWIFPDGLPPLAQSAHAGDWIHLFALSALIYIAIPRLAMLFWQSGRHRRFRRQGFALDTAVDPFRRWLSALRGEAAQVRIWLYGYTPDRSTTPRLERLARELWGQRLSRIRLDKIEWGEDEVPLEPPAPNEHPVTLAVVLVFNGAQTPETEVHGAFVRHLTTFLSDHPSDCTLLIVVDHQKIPLDRAEERRTAWQRVLESAEVVHSYWTDLSNPESFSETSLTSIAQTLWRPQ</sequence>